<dbReference type="EMBL" id="JAHRIO010041407">
    <property type="protein sequence ID" value="MEQ2172095.1"/>
    <property type="molecule type" value="Genomic_DNA"/>
</dbReference>
<evidence type="ECO:0000256" key="1">
    <source>
        <dbReference type="SAM" id="Phobius"/>
    </source>
</evidence>
<organism evidence="2 3">
    <name type="scientific">Goodea atripinnis</name>
    <dbReference type="NCBI Taxonomy" id="208336"/>
    <lineage>
        <taxon>Eukaryota</taxon>
        <taxon>Metazoa</taxon>
        <taxon>Chordata</taxon>
        <taxon>Craniata</taxon>
        <taxon>Vertebrata</taxon>
        <taxon>Euteleostomi</taxon>
        <taxon>Actinopterygii</taxon>
        <taxon>Neopterygii</taxon>
        <taxon>Teleostei</taxon>
        <taxon>Neoteleostei</taxon>
        <taxon>Acanthomorphata</taxon>
        <taxon>Ovalentaria</taxon>
        <taxon>Atherinomorphae</taxon>
        <taxon>Cyprinodontiformes</taxon>
        <taxon>Goodeidae</taxon>
        <taxon>Goodea</taxon>
    </lineage>
</organism>
<keyword evidence="1" id="KW-1133">Transmembrane helix</keyword>
<dbReference type="Proteomes" id="UP001476798">
    <property type="component" value="Unassembled WGS sequence"/>
</dbReference>
<sequence length="113" mass="12191">ETAAVPFFGIPFIVQMLLLVSPLLGFSIIAQHAIAQYLVTVTVTFCCCFSALKIPVIATQLAVVSSSLPCVACWSSRDSLSACSWLYPVPPFFVLFVGLQKVRCQPAASPRHS</sequence>
<feature type="transmembrane region" description="Helical" evidence="1">
    <location>
        <begin position="37"/>
        <end position="58"/>
    </location>
</feature>
<name>A0ABV0NLB6_9TELE</name>
<keyword evidence="1" id="KW-0812">Transmembrane</keyword>
<accession>A0ABV0NLB6</accession>
<keyword evidence="3" id="KW-1185">Reference proteome</keyword>
<proteinExistence type="predicted"/>
<feature type="transmembrane region" description="Helical" evidence="1">
    <location>
        <begin position="12"/>
        <end position="30"/>
    </location>
</feature>
<comment type="caution">
    <text evidence="2">The sequence shown here is derived from an EMBL/GenBank/DDBJ whole genome shotgun (WGS) entry which is preliminary data.</text>
</comment>
<evidence type="ECO:0000313" key="2">
    <source>
        <dbReference type="EMBL" id="MEQ2172095.1"/>
    </source>
</evidence>
<feature type="non-terminal residue" evidence="2">
    <location>
        <position position="1"/>
    </location>
</feature>
<evidence type="ECO:0000313" key="3">
    <source>
        <dbReference type="Proteomes" id="UP001476798"/>
    </source>
</evidence>
<gene>
    <name evidence="2" type="ORF">GOODEAATRI_017500</name>
</gene>
<reference evidence="2 3" key="1">
    <citation type="submission" date="2021-06" db="EMBL/GenBank/DDBJ databases">
        <authorList>
            <person name="Palmer J.M."/>
        </authorList>
    </citation>
    <scope>NUCLEOTIDE SEQUENCE [LARGE SCALE GENOMIC DNA]</scope>
    <source>
        <strain evidence="2 3">GA_2019</strain>
        <tissue evidence="2">Muscle</tissue>
    </source>
</reference>
<protein>
    <submittedName>
        <fullName evidence="2">Uncharacterized protein</fullName>
    </submittedName>
</protein>
<keyword evidence="1" id="KW-0472">Membrane</keyword>